<comment type="caution">
    <text evidence="2">The sequence shown here is derived from an EMBL/GenBank/DDBJ whole genome shotgun (WGS) entry which is preliminary data.</text>
</comment>
<keyword evidence="3" id="KW-1185">Reference proteome</keyword>
<evidence type="ECO:0000313" key="2">
    <source>
        <dbReference type="EMBL" id="KFI84233.1"/>
    </source>
</evidence>
<dbReference type="EMBL" id="JGZI01000002">
    <property type="protein sequence ID" value="KFI84233.1"/>
    <property type="molecule type" value="Genomic_DNA"/>
</dbReference>
<dbReference type="Gene3D" id="2.40.30.10">
    <property type="entry name" value="Translation factors"/>
    <property type="match status" value="1"/>
</dbReference>
<evidence type="ECO:0000313" key="3">
    <source>
        <dbReference type="Proteomes" id="UP000029050"/>
    </source>
</evidence>
<dbReference type="InterPro" id="IPR013113">
    <property type="entry name" value="SIP_FAD-bd"/>
</dbReference>
<dbReference type="InterPro" id="IPR017938">
    <property type="entry name" value="Riboflavin_synthase-like_b-brl"/>
</dbReference>
<dbReference type="CDD" id="cd06193">
    <property type="entry name" value="siderophore_interacting"/>
    <property type="match status" value="1"/>
</dbReference>
<evidence type="ECO:0000259" key="1">
    <source>
        <dbReference type="PROSITE" id="PS51384"/>
    </source>
</evidence>
<dbReference type="InterPro" id="IPR039374">
    <property type="entry name" value="SIP_fam"/>
</dbReference>
<dbReference type="InterPro" id="IPR017927">
    <property type="entry name" value="FAD-bd_FR_type"/>
</dbReference>
<dbReference type="GO" id="GO:0016491">
    <property type="term" value="F:oxidoreductase activity"/>
    <property type="evidence" value="ECO:0007669"/>
    <property type="project" value="InterPro"/>
</dbReference>
<feature type="domain" description="FAD-binding FR-type" evidence="1">
    <location>
        <begin position="15"/>
        <end position="125"/>
    </location>
</feature>
<dbReference type="eggNOG" id="COG2375">
    <property type="taxonomic scope" value="Bacteria"/>
</dbReference>
<dbReference type="Pfam" id="PF08021">
    <property type="entry name" value="FAD_binding_9"/>
    <property type="match status" value="1"/>
</dbReference>
<dbReference type="PANTHER" id="PTHR30157">
    <property type="entry name" value="FERRIC REDUCTASE, NADPH-DEPENDENT"/>
    <property type="match status" value="1"/>
</dbReference>
<gene>
    <name evidence="2" type="ORF">BPSY_0111</name>
</gene>
<protein>
    <submittedName>
        <fullName evidence="2">Siderophore-interacting FAD-binding domain protein</fullName>
    </submittedName>
</protein>
<dbReference type="InterPro" id="IPR039261">
    <property type="entry name" value="FNR_nucleotide-bd"/>
</dbReference>
<organism evidence="2 3">
    <name type="scientific">Bifidobacterium psychraerophilum</name>
    <dbReference type="NCBI Taxonomy" id="218140"/>
    <lineage>
        <taxon>Bacteria</taxon>
        <taxon>Bacillati</taxon>
        <taxon>Actinomycetota</taxon>
        <taxon>Actinomycetes</taxon>
        <taxon>Bifidobacteriales</taxon>
        <taxon>Bifidobacteriaceae</taxon>
        <taxon>Bifidobacterium</taxon>
    </lineage>
</organism>
<sequence>MGRGFQGAVLDLLGARQFDLKVVQTQDVYGGVMRRVSFSSDSPLPASLHEAAAWLRLWFPLEGGREVQRGYTISSIAPDSDGCDIDFFVHDGGGPAAHWATHAKVGDHLHAQVMGSRPFQQDEALQGVVLFADESAFPAVCSILRVLPINVHAEVIVGGDHDLTAFLPERRNKLTTARFVDGASPVSCVESVLQSVMRDGPGLENWQFWAAGERSALRDIRVLIARGRHFPRSAVHIQAYWIAERSFTLER</sequence>
<dbReference type="InterPro" id="IPR007037">
    <property type="entry name" value="SIP_rossman_dom"/>
</dbReference>
<name>A0A087CLT3_9BIFI</name>
<accession>A0A087CLT3</accession>
<dbReference type="SUPFAM" id="SSF63380">
    <property type="entry name" value="Riboflavin synthase domain-like"/>
    <property type="match status" value="1"/>
</dbReference>
<proteinExistence type="predicted"/>
<dbReference type="PROSITE" id="PS51384">
    <property type="entry name" value="FAD_FR"/>
    <property type="match status" value="1"/>
</dbReference>
<dbReference type="PANTHER" id="PTHR30157:SF0">
    <property type="entry name" value="NADPH-DEPENDENT FERRIC-CHELATE REDUCTASE"/>
    <property type="match status" value="1"/>
</dbReference>
<dbReference type="Proteomes" id="UP000029050">
    <property type="component" value="Unassembled WGS sequence"/>
</dbReference>
<dbReference type="STRING" id="218140.BPSY_0111"/>
<reference evidence="2 3" key="1">
    <citation type="submission" date="2014-03" db="EMBL/GenBank/DDBJ databases">
        <title>Genomics of Bifidobacteria.</title>
        <authorList>
            <person name="Ventura M."/>
            <person name="Milani C."/>
            <person name="Lugli G.A."/>
        </authorList>
    </citation>
    <scope>NUCLEOTIDE SEQUENCE [LARGE SCALE GENOMIC DNA]</scope>
    <source>
        <strain evidence="2 3">LMG 21775</strain>
    </source>
</reference>
<dbReference type="AlphaFoldDB" id="A0A087CLT3"/>
<dbReference type="Gene3D" id="3.40.50.80">
    <property type="entry name" value="Nucleotide-binding domain of ferredoxin-NADP reductase (FNR) module"/>
    <property type="match status" value="1"/>
</dbReference>
<dbReference type="Pfam" id="PF04954">
    <property type="entry name" value="SIP"/>
    <property type="match status" value="1"/>
</dbReference>